<evidence type="ECO:0000256" key="3">
    <source>
        <dbReference type="ARBA" id="ARBA00008894"/>
    </source>
</evidence>
<keyword evidence="6" id="KW-0381">Hypersensitive response</keyword>
<feature type="domain" description="NB-ARC" evidence="11">
    <location>
        <begin position="760"/>
        <end position="926"/>
    </location>
</feature>
<dbReference type="GeneID" id="113736948"/>
<dbReference type="Gene3D" id="1.10.10.10">
    <property type="entry name" value="Winged helix-like DNA-binding domain superfamily/Winged helix DNA-binding domain"/>
    <property type="match status" value="1"/>
</dbReference>
<dbReference type="PANTHER" id="PTHR23155:SF1152">
    <property type="entry name" value="AAA+ ATPASE DOMAIN-CONTAINING PROTEIN"/>
    <property type="match status" value="1"/>
</dbReference>
<evidence type="ECO:0000256" key="10">
    <source>
        <dbReference type="ARBA" id="ARBA00022840"/>
    </source>
</evidence>
<dbReference type="InterPro" id="IPR044974">
    <property type="entry name" value="Disease_R_plants"/>
</dbReference>
<evidence type="ECO:0000313" key="14">
    <source>
        <dbReference type="Proteomes" id="UP001652660"/>
    </source>
</evidence>
<evidence type="ECO:0000256" key="1">
    <source>
        <dbReference type="ARBA" id="ARBA00002074"/>
    </source>
</evidence>
<name>A0A6P6WZ68_COFAR</name>
<dbReference type="GO" id="GO:0009626">
    <property type="term" value="P:plant-type hypersensitive response"/>
    <property type="evidence" value="ECO:0007669"/>
    <property type="project" value="UniProtKB-KW"/>
</dbReference>
<dbReference type="OrthoDB" id="1935686at2759"/>
<evidence type="ECO:0000256" key="4">
    <source>
        <dbReference type="ARBA" id="ARBA00022490"/>
    </source>
</evidence>
<evidence type="ECO:0000259" key="13">
    <source>
        <dbReference type="Pfam" id="PF23559"/>
    </source>
</evidence>
<dbReference type="SUPFAM" id="SSF52058">
    <property type="entry name" value="L domain-like"/>
    <property type="match status" value="1"/>
</dbReference>
<keyword evidence="9" id="KW-0611">Plant defense</keyword>
<keyword evidence="5" id="KW-0433">Leucine-rich repeat</keyword>
<dbReference type="SUPFAM" id="SSF52540">
    <property type="entry name" value="P-loop containing nucleoside triphosphate hydrolases"/>
    <property type="match status" value="1"/>
</dbReference>
<dbReference type="InterPro" id="IPR036388">
    <property type="entry name" value="WH-like_DNA-bd_sf"/>
</dbReference>
<evidence type="ECO:0000259" key="11">
    <source>
        <dbReference type="Pfam" id="PF00931"/>
    </source>
</evidence>
<keyword evidence="10" id="KW-0067">ATP-binding</keyword>
<dbReference type="Proteomes" id="UP001652660">
    <property type="component" value="Chromosome 3e"/>
</dbReference>
<dbReference type="FunFam" id="3.40.50.300:FF:001091">
    <property type="entry name" value="Probable disease resistance protein At1g61300"/>
    <property type="match status" value="1"/>
</dbReference>
<sequence>MMASVSAFAAAAGSSLDRLDSALEGLRSRSFAVEKVYNDWRYLRILWQSYHKRSGAAAGLKIEATAEEIAQNLVRFCNGEKLGDKKSPESESLLELARDCSTKTKLLMAEIGEALDRLYLSWSSSGRDSSINSSFQIHLLSPAPLDVSFWPSFVKHLQSNVLRISRIAAEYLGSEHVTVRNQVYSLYDSLKSLEHYVAPLFSHRNFSSPGGAGAEAGATPDDALPSVDACLGHVVSVVLRIANRCCDHWLDCKTGQIQVEKGELTKFVEDLHHEIHPRNPYFMEFHLNFLMAIYRSSHRKDEDVDFVMQFCYYLFNFEGGDFRDEVSSLVTLFVKTNAKLDDRDFVQSFFPELNAVLTEMVSLFEANSREGDKLDNSPQCSELLTKICLLKAELLLVVQIHNINSSSSSFSSSSTMLSDWEDIIYECRELPRNLSRYFQKLHHDQIEDGKKMSAFIESIFQEVEFLYQSFRHQEITKSAVKNSLLPLVSKLVIFKEETFLMELLQLKNGGDSTFMACGKEQIALHLQKLKYISQILLDERRKDRESVFRPCLYFRKLTSFSYSFFITQDKMILSFSALLYKVKHLMKAELKEIIPEFPMFDFPKTCKLRFLDFLLTNLEELLTCRPTSIASVKQHFEEIQLHLKSLNTFLLNVSKLDIEKHPKLKDLGDCVNDVAYQVECIVDSIEVDAQPQNFFWLIDVLEDIRLANEKACGIHLPTPDAEVEDSKIVNQVPIDKLSGDSTPTTDEFVVDLEDEEQFTINKLTKGTSKALDIVSIVGMPGLGKTTLAIKVYNSKSVMDHFHQRAWCTVSQAYEKRRLLIEILNGVHGLTDEIHRMTDDTLEEKLKQALLRNKYLIVMDDVWDARAWNDLKDAFPNDGKGSRILLTSRHRGVALELKPDSEPHSLRPFSEEESWKLLEKKVFKGESCPKELLEVGKKIAHRCQGLPLALVAVAGILKAPVKNPSSWEKIADTLSSEVIDNPEAREARCKEVLEVSYNHLPEHLKSCLCYLVVLSEERDILVRKLIRFWLAEGFIPRPEQKSFEEVAEAFLMDLIDRSLVIISKRRSNGKAKSCRLHDLILDFCKSKLKDVRFFQSVTRSSEPYASFPSSDYGFEFDFHHNSRPVSFSSYRLAMSLKRSHFVESRPFGPGTRSLLFFASTDSEPRCPYDISFIRQNFKLLRVLDFECINVGVSFPAEIEQLVHLRYLAIGGYLRSIPPSIASLRRLETLIVKGLRGKIILPSTIWRMTSLRHLYVTPHIAFNWDDEEQLDGRSELENLVTLSRPSLSCGEDADRMIKRFLNVRKLSCIFFESQDSSTNGNQFPRLDHLIHLESLKIFYYGSPLNNGKFNLPENLKELTLSNFHLPWSHISAIGKLENLEVLKLLSGAFDGPTWEMEDEEFQKLKFLSLETLNLVEWTASYEQLPKLQTLVLQNCKELVEIPDDFAYITTLKTIEVHWCEQSAEKSANKIKEVTPQIKVVIRSSYSKSSGSIDEKP</sequence>
<feature type="domain" description="Disease resistance N-terminal" evidence="12">
    <location>
        <begin position="610"/>
        <end position="693"/>
    </location>
</feature>
<dbReference type="Pfam" id="PF00931">
    <property type="entry name" value="NB-ARC"/>
    <property type="match status" value="1"/>
</dbReference>
<dbReference type="PANTHER" id="PTHR23155">
    <property type="entry name" value="DISEASE RESISTANCE PROTEIN RP"/>
    <property type="match status" value="1"/>
</dbReference>
<dbReference type="GO" id="GO:0005737">
    <property type="term" value="C:cytoplasm"/>
    <property type="evidence" value="ECO:0007669"/>
    <property type="project" value="UniProtKB-SubCell"/>
</dbReference>
<evidence type="ECO:0000256" key="5">
    <source>
        <dbReference type="ARBA" id="ARBA00022614"/>
    </source>
</evidence>
<dbReference type="GO" id="GO:0051607">
    <property type="term" value="P:defense response to virus"/>
    <property type="evidence" value="ECO:0007669"/>
    <property type="project" value="UniProtKB-ARBA"/>
</dbReference>
<accession>A0A6P6WZ68</accession>
<dbReference type="Pfam" id="PF23559">
    <property type="entry name" value="WHD_DRP"/>
    <property type="match status" value="1"/>
</dbReference>
<dbReference type="InterPro" id="IPR002182">
    <property type="entry name" value="NB-ARC"/>
</dbReference>
<dbReference type="FunFam" id="1.10.10.10:FF:000322">
    <property type="entry name" value="Probable disease resistance protein At1g63360"/>
    <property type="match status" value="1"/>
</dbReference>
<dbReference type="GO" id="GO:0005524">
    <property type="term" value="F:ATP binding"/>
    <property type="evidence" value="ECO:0007669"/>
    <property type="project" value="UniProtKB-KW"/>
</dbReference>
<evidence type="ECO:0000259" key="12">
    <source>
        <dbReference type="Pfam" id="PF18052"/>
    </source>
</evidence>
<keyword evidence="8" id="KW-0547">Nucleotide-binding</keyword>
<dbReference type="Gene3D" id="1.10.8.430">
    <property type="entry name" value="Helical domain of apoptotic protease-activating factors"/>
    <property type="match status" value="1"/>
</dbReference>
<reference evidence="15" key="2">
    <citation type="submission" date="2025-08" db="UniProtKB">
        <authorList>
            <consortium name="RefSeq"/>
        </authorList>
    </citation>
    <scope>IDENTIFICATION</scope>
    <source>
        <tissue evidence="15">Leaves</tissue>
    </source>
</reference>
<proteinExistence type="inferred from homology"/>
<feature type="domain" description="Disease resistance protein winged helix" evidence="13">
    <location>
        <begin position="1019"/>
        <end position="1082"/>
    </location>
</feature>
<keyword evidence="14" id="KW-1185">Reference proteome</keyword>
<comment type="subcellular location">
    <subcellularLocation>
        <location evidence="2">Cytoplasm</location>
    </subcellularLocation>
</comment>
<dbReference type="GO" id="GO:0043531">
    <property type="term" value="F:ADP binding"/>
    <property type="evidence" value="ECO:0007669"/>
    <property type="project" value="InterPro"/>
</dbReference>
<keyword evidence="7" id="KW-0677">Repeat</keyword>
<evidence type="ECO:0000256" key="9">
    <source>
        <dbReference type="ARBA" id="ARBA00022821"/>
    </source>
</evidence>
<organism evidence="14 15">
    <name type="scientific">Coffea arabica</name>
    <name type="common">Arabian coffee</name>
    <dbReference type="NCBI Taxonomy" id="13443"/>
    <lineage>
        <taxon>Eukaryota</taxon>
        <taxon>Viridiplantae</taxon>
        <taxon>Streptophyta</taxon>
        <taxon>Embryophyta</taxon>
        <taxon>Tracheophyta</taxon>
        <taxon>Spermatophyta</taxon>
        <taxon>Magnoliopsida</taxon>
        <taxon>eudicotyledons</taxon>
        <taxon>Gunneridae</taxon>
        <taxon>Pentapetalae</taxon>
        <taxon>asterids</taxon>
        <taxon>lamiids</taxon>
        <taxon>Gentianales</taxon>
        <taxon>Rubiaceae</taxon>
        <taxon>Ixoroideae</taxon>
        <taxon>Gardenieae complex</taxon>
        <taxon>Bertiereae - Coffeeae clade</taxon>
        <taxon>Coffeeae</taxon>
        <taxon>Coffea</taxon>
    </lineage>
</organism>
<gene>
    <name evidence="15" type="primary">LOC113736948</name>
</gene>
<dbReference type="PRINTS" id="PR00364">
    <property type="entry name" value="DISEASERSIST"/>
</dbReference>
<evidence type="ECO:0000256" key="8">
    <source>
        <dbReference type="ARBA" id="ARBA00022741"/>
    </source>
</evidence>
<comment type="similarity">
    <text evidence="3">Belongs to the disease resistance NB-LRR family.</text>
</comment>
<dbReference type="RefSeq" id="XP_027119971.1">
    <property type="nucleotide sequence ID" value="XM_027264170.2"/>
</dbReference>
<protein>
    <submittedName>
        <fullName evidence="15">Late blight resistance protein homolog R1A-4</fullName>
    </submittedName>
</protein>
<evidence type="ECO:0000256" key="2">
    <source>
        <dbReference type="ARBA" id="ARBA00004496"/>
    </source>
</evidence>
<dbReference type="InterPro" id="IPR027417">
    <property type="entry name" value="P-loop_NTPase"/>
</dbReference>
<dbReference type="Gene3D" id="1.20.5.4130">
    <property type="match status" value="1"/>
</dbReference>
<dbReference type="Pfam" id="PF18052">
    <property type="entry name" value="Rx_N"/>
    <property type="match status" value="1"/>
</dbReference>
<dbReference type="InterPro" id="IPR032675">
    <property type="entry name" value="LRR_dom_sf"/>
</dbReference>
<dbReference type="InterPro" id="IPR042197">
    <property type="entry name" value="Apaf_helical"/>
</dbReference>
<dbReference type="InterPro" id="IPR058922">
    <property type="entry name" value="WHD_DRP"/>
</dbReference>
<dbReference type="InterPro" id="IPR041118">
    <property type="entry name" value="Rx_N"/>
</dbReference>
<keyword evidence="4" id="KW-0963">Cytoplasm</keyword>
<evidence type="ECO:0000256" key="7">
    <source>
        <dbReference type="ARBA" id="ARBA00022737"/>
    </source>
</evidence>
<dbReference type="Gene3D" id="3.40.50.300">
    <property type="entry name" value="P-loop containing nucleotide triphosphate hydrolases"/>
    <property type="match status" value="1"/>
</dbReference>
<evidence type="ECO:0000256" key="6">
    <source>
        <dbReference type="ARBA" id="ARBA00022667"/>
    </source>
</evidence>
<comment type="function">
    <text evidence="1">Confers resistance to late blight (Phytophthora infestans) races carrying the avirulence gene Avr1. Resistance proteins guard the plant against pathogens that contain an appropriate avirulence protein via an indirect interaction with this avirulence protein. That triggers a defense system including the hypersensitive response, which restricts the pathogen growth.</text>
</comment>
<reference evidence="14" key="1">
    <citation type="journal article" date="2025" name="Foods">
        <title>Unveiling the Microbial Signatures of Arabica Coffee Cherries: Insights into Ripeness Specific Diversity, Functional Traits, and Implications for Quality and Safety.</title>
        <authorList>
            <consortium name="RefSeq"/>
            <person name="Tenea G.N."/>
            <person name="Cifuentes V."/>
            <person name="Reyes P."/>
            <person name="Cevallos-Vallejos M."/>
        </authorList>
    </citation>
    <scope>NUCLEOTIDE SEQUENCE [LARGE SCALE GENOMIC DNA]</scope>
</reference>
<dbReference type="Gene3D" id="3.80.10.10">
    <property type="entry name" value="Ribonuclease Inhibitor"/>
    <property type="match status" value="1"/>
</dbReference>
<evidence type="ECO:0000313" key="15">
    <source>
        <dbReference type="RefSeq" id="XP_027119971.1"/>
    </source>
</evidence>